<organism evidence="2 3">
    <name type="scientific">Caenorhabditis japonica</name>
    <dbReference type="NCBI Taxonomy" id="281687"/>
    <lineage>
        <taxon>Eukaryota</taxon>
        <taxon>Metazoa</taxon>
        <taxon>Ecdysozoa</taxon>
        <taxon>Nematoda</taxon>
        <taxon>Chromadorea</taxon>
        <taxon>Rhabditida</taxon>
        <taxon>Rhabditina</taxon>
        <taxon>Rhabditomorpha</taxon>
        <taxon>Rhabditoidea</taxon>
        <taxon>Rhabditidae</taxon>
        <taxon>Peloderinae</taxon>
        <taxon>Caenorhabditis</taxon>
    </lineage>
</organism>
<evidence type="ECO:0000256" key="1">
    <source>
        <dbReference type="SAM" id="Phobius"/>
    </source>
</evidence>
<accession>A0A8R1EG67</accession>
<feature type="transmembrane region" description="Helical" evidence="1">
    <location>
        <begin position="24"/>
        <end position="44"/>
    </location>
</feature>
<evidence type="ECO:0000313" key="2">
    <source>
        <dbReference type="EnsemblMetazoa" id="CJA33031.1"/>
    </source>
</evidence>
<reference evidence="2" key="2">
    <citation type="submission" date="2022-06" db="UniProtKB">
        <authorList>
            <consortium name="EnsemblMetazoa"/>
        </authorList>
    </citation>
    <scope>IDENTIFICATION</scope>
    <source>
        <strain evidence="2">DF5081</strain>
    </source>
</reference>
<sequence length="164" mass="19130">MMTEKKPFLVVINSKSRSRNWPTIWNVTFYVILFIPFLLLFIWCHRYSMDRLKSITFIPMTSAQNKELNFFPLFKGVGGEYNYDSLPSCDTVKLAKGVNTTKVWREMKGCGFALLRRFFGNPEAVLPNFVNTVYVCDDVVEMNGYEVKELKNSERSYYSVLPKC</sequence>
<dbReference type="AlphaFoldDB" id="A0A8R1EG67"/>
<proteinExistence type="predicted"/>
<keyword evidence="1" id="KW-0812">Transmembrane</keyword>
<keyword evidence="3" id="KW-1185">Reference proteome</keyword>
<reference evidence="3" key="1">
    <citation type="submission" date="2010-08" db="EMBL/GenBank/DDBJ databases">
        <authorList>
            <consortium name="Caenorhabditis japonica Sequencing Consortium"/>
            <person name="Wilson R.K."/>
        </authorList>
    </citation>
    <scope>NUCLEOTIDE SEQUENCE [LARGE SCALE GENOMIC DNA]</scope>
    <source>
        <strain evidence="3">DF5081</strain>
    </source>
</reference>
<dbReference type="EnsemblMetazoa" id="CJA33031.1">
    <property type="protein sequence ID" value="CJA33031.1"/>
    <property type="gene ID" value="WBGene00208878"/>
</dbReference>
<evidence type="ECO:0000313" key="3">
    <source>
        <dbReference type="Proteomes" id="UP000005237"/>
    </source>
</evidence>
<keyword evidence="1" id="KW-0472">Membrane</keyword>
<name>A0A8R1EG67_CAEJA</name>
<dbReference type="Proteomes" id="UP000005237">
    <property type="component" value="Unassembled WGS sequence"/>
</dbReference>
<protein>
    <submittedName>
        <fullName evidence="2">Uncharacterized protein</fullName>
    </submittedName>
</protein>
<keyword evidence="1" id="KW-1133">Transmembrane helix</keyword>